<keyword evidence="4" id="KW-1185">Reference proteome</keyword>
<comment type="caution">
    <text evidence="3">The sequence shown here is derived from an EMBL/GenBank/DDBJ whole genome shotgun (WGS) entry which is preliminary data.</text>
</comment>
<evidence type="ECO:0000259" key="2">
    <source>
        <dbReference type="Pfam" id="PF00085"/>
    </source>
</evidence>
<feature type="signal peptide" evidence="1">
    <location>
        <begin position="1"/>
        <end position="16"/>
    </location>
</feature>
<dbReference type="AlphaFoldDB" id="A0A9P5V800"/>
<keyword evidence="1" id="KW-0732">Signal</keyword>
<accession>A0A9P5V800</accession>
<dbReference type="InterPro" id="IPR013766">
    <property type="entry name" value="Thioredoxin_domain"/>
</dbReference>
<sequence length="64" mass="6834">MVATRLKLLSSGAVLAKVDCVAEDALCDVQGVEAYPTLKVYKSGRPQVYYGDLKAGAIVSFLQL</sequence>
<dbReference type="Gene3D" id="3.40.30.10">
    <property type="entry name" value="Glutaredoxin"/>
    <property type="match status" value="1"/>
</dbReference>
<dbReference type="OrthoDB" id="427280at2759"/>
<evidence type="ECO:0000256" key="1">
    <source>
        <dbReference type="SAM" id="SignalP"/>
    </source>
</evidence>
<evidence type="ECO:0000313" key="3">
    <source>
        <dbReference type="EMBL" id="KAF9144478.1"/>
    </source>
</evidence>
<dbReference type="SUPFAM" id="SSF52833">
    <property type="entry name" value="Thioredoxin-like"/>
    <property type="match status" value="1"/>
</dbReference>
<evidence type="ECO:0000313" key="4">
    <source>
        <dbReference type="Proteomes" id="UP000748756"/>
    </source>
</evidence>
<feature type="domain" description="Thioredoxin" evidence="2">
    <location>
        <begin position="11"/>
        <end position="63"/>
    </location>
</feature>
<name>A0A9P5V800_9FUNG</name>
<dbReference type="Proteomes" id="UP000748756">
    <property type="component" value="Unassembled WGS sequence"/>
</dbReference>
<dbReference type="InterPro" id="IPR036249">
    <property type="entry name" value="Thioredoxin-like_sf"/>
</dbReference>
<dbReference type="EMBL" id="JAAAUQ010001007">
    <property type="protein sequence ID" value="KAF9144478.1"/>
    <property type="molecule type" value="Genomic_DNA"/>
</dbReference>
<feature type="chain" id="PRO_5040422379" description="Thioredoxin domain-containing protein" evidence="1">
    <location>
        <begin position="17"/>
        <end position="64"/>
    </location>
</feature>
<dbReference type="CDD" id="cd02961">
    <property type="entry name" value="PDI_a_family"/>
    <property type="match status" value="1"/>
</dbReference>
<dbReference type="Pfam" id="PF00085">
    <property type="entry name" value="Thioredoxin"/>
    <property type="match status" value="1"/>
</dbReference>
<organism evidence="3 4">
    <name type="scientific">Linnemannia schmuckeri</name>
    <dbReference type="NCBI Taxonomy" id="64567"/>
    <lineage>
        <taxon>Eukaryota</taxon>
        <taxon>Fungi</taxon>
        <taxon>Fungi incertae sedis</taxon>
        <taxon>Mucoromycota</taxon>
        <taxon>Mortierellomycotina</taxon>
        <taxon>Mortierellomycetes</taxon>
        <taxon>Mortierellales</taxon>
        <taxon>Mortierellaceae</taxon>
        <taxon>Linnemannia</taxon>
    </lineage>
</organism>
<proteinExistence type="predicted"/>
<reference evidence="3" key="1">
    <citation type="journal article" date="2020" name="Fungal Divers.">
        <title>Resolving the Mortierellaceae phylogeny through synthesis of multi-gene phylogenetics and phylogenomics.</title>
        <authorList>
            <person name="Vandepol N."/>
            <person name="Liber J."/>
            <person name="Desiro A."/>
            <person name="Na H."/>
            <person name="Kennedy M."/>
            <person name="Barry K."/>
            <person name="Grigoriev I.V."/>
            <person name="Miller A.N."/>
            <person name="O'Donnell K."/>
            <person name="Stajich J.E."/>
            <person name="Bonito G."/>
        </authorList>
    </citation>
    <scope>NUCLEOTIDE SEQUENCE</scope>
    <source>
        <strain evidence="3">NRRL 6426</strain>
    </source>
</reference>
<gene>
    <name evidence="3" type="ORF">BG015_000089</name>
</gene>
<protein>
    <recommendedName>
        <fullName evidence="2">Thioredoxin domain-containing protein</fullName>
    </recommendedName>
</protein>